<keyword evidence="1" id="KW-0472">Membrane</keyword>
<evidence type="ECO:0000313" key="3">
    <source>
        <dbReference type="Proteomes" id="UP001446337"/>
    </source>
</evidence>
<feature type="transmembrane region" description="Helical" evidence="1">
    <location>
        <begin position="123"/>
        <end position="145"/>
    </location>
</feature>
<dbReference type="Proteomes" id="UP001446337">
    <property type="component" value="Chromosome"/>
</dbReference>
<keyword evidence="3" id="KW-1185">Reference proteome</keyword>
<feature type="transmembrane region" description="Helical" evidence="1">
    <location>
        <begin position="99"/>
        <end position="117"/>
    </location>
</feature>
<gene>
    <name evidence="2" type="ORF">AAIK43_04550</name>
</gene>
<organism evidence="2 3">
    <name type="scientific">Achromobacter denitrificans</name>
    <name type="common">Alcaligenes denitrificans</name>
    <dbReference type="NCBI Taxonomy" id="32002"/>
    <lineage>
        <taxon>Bacteria</taxon>
        <taxon>Pseudomonadati</taxon>
        <taxon>Pseudomonadota</taxon>
        <taxon>Betaproteobacteria</taxon>
        <taxon>Burkholderiales</taxon>
        <taxon>Alcaligenaceae</taxon>
        <taxon>Achromobacter</taxon>
    </lineage>
</organism>
<sequence>MGITDMKDSAARAGEITLDDAVRLAQTWAAAHHADAGRSRNFAVQWHQDTPVADRRGDALLRDLEFFFQAASKDAAYWQSVGDFSEEATGVWGMQALKALAGLNAVGLLAAAILLAARGGSAYTAGAIGACALFLAGVILAYPALRLTRLSRARANAAAASHSREAGSAWTWEQLRSANDANPNVGRKERKLAFRLAAIMAATATAGCAVLVTTVWL</sequence>
<evidence type="ECO:0000256" key="1">
    <source>
        <dbReference type="SAM" id="Phobius"/>
    </source>
</evidence>
<feature type="transmembrane region" description="Helical" evidence="1">
    <location>
        <begin position="192"/>
        <end position="216"/>
    </location>
</feature>
<dbReference type="RefSeq" id="WP_343499103.1">
    <property type="nucleotide sequence ID" value="NZ_CP154792.1"/>
</dbReference>
<protein>
    <submittedName>
        <fullName evidence="2">Uncharacterized protein</fullName>
    </submittedName>
</protein>
<keyword evidence="1" id="KW-0812">Transmembrane</keyword>
<proteinExistence type="predicted"/>
<dbReference type="EMBL" id="CP154792">
    <property type="protein sequence ID" value="XAN17305.1"/>
    <property type="molecule type" value="Genomic_DNA"/>
</dbReference>
<keyword evidence="1" id="KW-1133">Transmembrane helix</keyword>
<name>A0ABZ3G9L2_ACHDE</name>
<accession>A0ABZ3G9L2</accession>
<evidence type="ECO:0000313" key="2">
    <source>
        <dbReference type="EMBL" id="XAN17305.1"/>
    </source>
</evidence>
<reference evidence="2 3" key="1">
    <citation type="submission" date="2024-05" db="EMBL/GenBank/DDBJ databases">
        <title>Achromobacter denitrificans. BP1, complete genome.</title>
        <authorList>
            <person name="Zhang B."/>
        </authorList>
    </citation>
    <scope>NUCLEOTIDE SEQUENCE [LARGE SCALE GENOMIC DNA]</scope>
    <source>
        <strain evidence="2 3">BP1</strain>
    </source>
</reference>